<keyword evidence="2 8" id="KW-1003">Cell membrane</keyword>
<keyword evidence="10" id="KW-1185">Reference proteome</keyword>
<feature type="transmembrane region" description="Helical" evidence="8">
    <location>
        <begin position="36"/>
        <end position="58"/>
    </location>
</feature>
<dbReference type="Proteomes" id="UP001139207">
    <property type="component" value="Unassembled WGS sequence"/>
</dbReference>
<sequence>MTTTQLLLIAVSVSADAFAVSVVQGTTIREHVLRRILLLSLVFGAFQAAMPLIGWTVGSSVADLVTSVDHWIAFGLLAGIGAKMLVDSFAAGTESTGSTAAVFTVRSVLTLGVATSIDALAVGIGFALVPVNILGAVAVIGVTTFLASLLGGWLGHHGGRKLGRPATFIGGIVLVAIGVSILVEHLDVHLVP</sequence>
<dbReference type="RefSeq" id="WP_244802946.1">
    <property type="nucleotide sequence ID" value="NZ_JALIEA010000005.1"/>
</dbReference>
<dbReference type="AlphaFoldDB" id="A0A9X1WDW7"/>
<name>A0A9X1WDW7_9CORY</name>
<keyword evidence="6 8" id="KW-0472">Membrane</keyword>
<organism evidence="9 10">
    <name type="scientific">Corynebacterium kalidii</name>
    <dbReference type="NCBI Taxonomy" id="2931982"/>
    <lineage>
        <taxon>Bacteria</taxon>
        <taxon>Bacillati</taxon>
        <taxon>Actinomycetota</taxon>
        <taxon>Actinomycetes</taxon>
        <taxon>Mycobacteriales</taxon>
        <taxon>Corynebacteriaceae</taxon>
        <taxon>Corynebacterium</taxon>
    </lineage>
</organism>
<dbReference type="HAMAP" id="MF_01521">
    <property type="entry name" value="MntP_pump"/>
    <property type="match status" value="1"/>
</dbReference>
<evidence type="ECO:0000256" key="8">
    <source>
        <dbReference type="HAMAP-Rule" id="MF_01521"/>
    </source>
</evidence>
<keyword evidence="7 8" id="KW-0464">Manganese</keyword>
<evidence type="ECO:0000256" key="3">
    <source>
        <dbReference type="ARBA" id="ARBA00022692"/>
    </source>
</evidence>
<evidence type="ECO:0000256" key="1">
    <source>
        <dbReference type="ARBA" id="ARBA00022448"/>
    </source>
</evidence>
<accession>A0A9X1WDW7</accession>
<evidence type="ECO:0000256" key="6">
    <source>
        <dbReference type="ARBA" id="ARBA00023136"/>
    </source>
</evidence>
<dbReference type="InterPro" id="IPR022929">
    <property type="entry name" value="Put_MntP"/>
</dbReference>
<gene>
    <name evidence="8" type="primary">mntP</name>
    <name evidence="9" type="ORF">MUN33_00450</name>
</gene>
<comment type="similarity">
    <text evidence="8">Belongs to the MntP (TC 9.B.29) family.</text>
</comment>
<feature type="transmembrane region" description="Helical" evidence="8">
    <location>
        <begin position="103"/>
        <end position="127"/>
    </location>
</feature>
<dbReference type="PANTHER" id="PTHR35529:SF1">
    <property type="entry name" value="MANGANESE EFFLUX PUMP MNTP-RELATED"/>
    <property type="match status" value="1"/>
</dbReference>
<keyword evidence="4 8" id="KW-1133">Transmembrane helix</keyword>
<evidence type="ECO:0000256" key="2">
    <source>
        <dbReference type="ARBA" id="ARBA00022475"/>
    </source>
</evidence>
<dbReference type="GO" id="GO:0005886">
    <property type="term" value="C:plasma membrane"/>
    <property type="evidence" value="ECO:0007669"/>
    <property type="project" value="UniProtKB-SubCell"/>
</dbReference>
<comment type="caution">
    <text evidence="9">The sequence shown here is derived from an EMBL/GenBank/DDBJ whole genome shotgun (WGS) entry which is preliminary data.</text>
</comment>
<feature type="transmembrane region" description="Helical" evidence="8">
    <location>
        <begin position="166"/>
        <end position="183"/>
    </location>
</feature>
<keyword evidence="1 8" id="KW-0813">Transport</keyword>
<evidence type="ECO:0000256" key="4">
    <source>
        <dbReference type="ARBA" id="ARBA00022989"/>
    </source>
</evidence>
<evidence type="ECO:0000313" key="10">
    <source>
        <dbReference type="Proteomes" id="UP001139207"/>
    </source>
</evidence>
<evidence type="ECO:0000256" key="7">
    <source>
        <dbReference type="ARBA" id="ARBA00023211"/>
    </source>
</evidence>
<reference evidence="9" key="1">
    <citation type="submission" date="2022-04" db="EMBL/GenBank/DDBJ databases">
        <title>Corynebacterium kalidii LD5P10.</title>
        <authorList>
            <person name="Sun J.Q."/>
        </authorList>
    </citation>
    <scope>NUCLEOTIDE SEQUENCE</scope>
    <source>
        <strain evidence="9">LD5P10</strain>
    </source>
</reference>
<dbReference type="PANTHER" id="PTHR35529">
    <property type="entry name" value="MANGANESE EFFLUX PUMP MNTP-RELATED"/>
    <property type="match status" value="1"/>
</dbReference>
<proteinExistence type="inferred from homology"/>
<comment type="function">
    <text evidence="8">Probably functions as a manganese efflux pump.</text>
</comment>
<dbReference type="Pfam" id="PF02659">
    <property type="entry name" value="Mntp"/>
    <property type="match status" value="1"/>
</dbReference>
<feature type="transmembrane region" description="Helical" evidence="8">
    <location>
        <begin position="70"/>
        <end position="91"/>
    </location>
</feature>
<dbReference type="EMBL" id="JALIEA010000005">
    <property type="protein sequence ID" value="MCJ7857194.1"/>
    <property type="molecule type" value="Genomic_DNA"/>
</dbReference>
<dbReference type="GO" id="GO:0005384">
    <property type="term" value="F:manganese ion transmembrane transporter activity"/>
    <property type="evidence" value="ECO:0007669"/>
    <property type="project" value="UniProtKB-UniRule"/>
</dbReference>
<comment type="subcellular location">
    <subcellularLocation>
        <location evidence="8">Cell membrane</location>
        <topology evidence="8">Multi-pass membrane protein</topology>
    </subcellularLocation>
</comment>
<protein>
    <recommendedName>
        <fullName evidence="8">Putative manganese efflux pump MntP</fullName>
    </recommendedName>
</protein>
<keyword evidence="3 8" id="KW-0812">Transmembrane</keyword>
<feature type="transmembrane region" description="Helical" evidence="8">
    <location>
        <begin position="6"/>
        <end position="24"/>
    </location>
</feature>
<evidence type="ECO:0000313" key="9">
    <source>
        <dbReference type="EMBL" id="MCJ7857194.1"/>
    </source>
</evidence>
<evidence type="ECO:0000256" key="5">
    <source>
        <dbReference type="ARBA" id="ARBA00023065"/>
    </source>
</evidence>
<keyword evidence="5 8" id="KW-0406">Ion transport</keyword>
<feature type="transmembrane region" description="Helical" evidence="8">
    <location>
        <begin position="133"/>
        <end position="154"/>
    </location>
</feature>
<dbReference type="InterPro" id="IPR003810">
    <property type="entry name" value="Mntp/YtaF"/>
</dbReference>